<keyword evidence="1" id="KW-1133">Transmembrane helix</keyword>
<dbReference type="InterPro" id="IPR011990">
    <property type="entry name" value="TPR-like_helical_dom_sf"/>
</dbReference>
<reference evidence="2 3" key="1">
    <citation type="submission" date="2017-08" db="EMBL/GenBank/DDBJ databases">
        <title>The Vibrio qinghaiensis sp.-Q67 is a luminous bacteria isolated firstly from Qinghai lake, Qinghai province, China, which has been proved to be very sensitive to detect environmental and food pollutants. Therefore, complete genome analysis of V. qinghaiensis sp.-Q67 highlights the potential application of this strain on detection of hazards in the contaminated environments.</title>
        <authorList>
            <person name="Gong L."/>
        </authorList>
    </citation>
    <scope>NUCLEOTIDE SEQUENCE [LARGE SCALE GENOMIC DNA]</scope>
    <source>
        <strain evidence="2 3">Q67</strain>
    </source>
</reference>
<evidence type="ECO:0000313" key="2">
    <source>
        <dbReference type="EMBL" id="ASU21357.1"/>
    </source>
</evidence>
<evidence type="ECO:0000256" key="1">
    <source>
        <dbReference type="SAM" id="Phobius"/>
    </source>
</evidence>
<dbReference type="Proteomes" id="UP000215148">
    <property type="component" value="Chromosome 1"/>
</dbReference>
<name>A0A223MVJ7_9VIBR</name>
<keyword evidence="1" id="KW-0812">Transmembrane</keyword>
<dbReference type="InterPro" id="IPR019734">
    <property type="entry name" value="TPR_rpt"/>
</dbReference>
<evidence type="ECO:0008006" key="4">
    <source>
        <dbReference type="Google" id="ProtNLM"/>
    </source>
</evidence>
<dbReference type="SUPFAM" id="SSF48452">
    <property type="entry name" value="TPR-like"/>
    <property type="match status" value="1"/>
</dbReference>
<protein>
    <recommendedName>
        <fullName evidence="4">MSHA biogenesis protein MshN</fullName>
    </recommendedName>
</protein>
<evidence type="ECO:0000313" key="3">
    <source>
        <dbReference type="Proteomes" id="UP000215148"/>
    </source>
</evidence>
<proteinExistence type="predicted"/>
<dbReference type="Gene3D" id="1.25.40.10">
    <property type="entry name" value="Tetratricopeptide repeat domain"/>
    <property type="match status" value="2"/>
</dbReference>
<organism evidence="2 3">
    <name type="scientific">Vibrio qinghaiensis</name>
    <dbReference type="NCBI Taxonomy" id="2025808"/>
    <lineage>
        <taxon>Bacteria</taxon>
        <taxon>Pseudomonadati</taxon>
        <taxon>Pseudomonadota</taxon>
        <taxon>Gammaproteobacteria</taxon>
        <taxon>Vibrionales</taxon>
        <taxon>Vibrionaceae</taxon>
        <taxon>Vibrio</taxon>
    </lineage>
</organism>
<keyword evidence="1" id="KW-0472">Membrane</keyword>
<dbReference type="EMBL" id="CP022741">
    <property type="protein sequence ID" value="ASU21357.1"/>
    <property type="molecule type" value="Genomic_DNA"/>
</dbReference>
<feature type="transmembrane region" description="Helical" evidence="1">
    <location>
        <begin position="35"/>
        <end position="54"/>
    </location>
</feature>
<keyword evidence="3" id="KW-1185">Reference proteome</keyword>
<accession>A0A223MVJ7</accession>
<sequence length="406" mass="43851">MSAINDALSKLAQAQSQSVVNLQPAQVAKVKRSRAWLWMVAGFAASLAVGGWAVSQQQAMVNQAAVDQAAVDQTMVNQTAVNQTAVNQTMASQTGPNQTMVSQTVVSQTLANQAIVNEPESLLLEVDERSSSPALVSPTTKIVTEHRPVYQTAAVPVAKKTASSATPIVTVKRDSALANQQPLRSNRAVALGAESGQEISSVLIEQVDLTPEQLAGKAMRRADKAVDSNELKEALDAYSEVLRFTPDNELARQKLSALYYGKGDARKAFEILQSGIKLNHNGESLRIALAKLLIKEKQSEAALTPLVHLPDSASIDYLSLRAALAQKAKQDAMALESYQRLVKLDADNARWWLGLAIAQERNMDFQAAKYTYQQALAKVGLSSQSQLFIRDRLVVLSSLEESASAN</sequence>
<gene>
    <name evidence="2" type="ORF">CCZ37_01510</name>
</gene>
<dbReference type="AlphaFoldDB" id="A0A223MVJ7"/>
<dbReference type="KEGG" id="vqi:CCZ37_01510"/>
<dbReference type="SMART" id="SM00028">
    <property type="entry name" value="TPR"/>
    <property type="match status" value="4"/>
</dbReference>
<dbReference type="RefSeq" id="WP_094499574.1">
    <property type="nucleotide sequence ID" value="NZ_CAWNHI010000001.1"/>
</dbReference>